<keyword evidence="4" id="KW-1185">Reference proteome</keyword>
<gene>
    <name evidence="3" type="ORF">BST96_06880</name>
</gene>
<dbReference type="AlphaFoldDB" id="A0A1X9NBP5"/>
<sequence length="318" mass="36085">MNNEILAFGVIIVNYNSGELLAECVERLLRQNPVPDKVIIVDNASEDGSLALLPEYDNVYIVAVDENMGFAAANNIALSHLQNVDLVMTLNPDAFVQEGCLAALLSSAQKYPLFDSFACRMMKASNVLDGAGDSYHISGLVWRNQYGKVLQAKQMVEHGVFSPCAGAAVYRRKVFEEVGGFDESFFCYVEDIDLGYRLQLAGKQCMYIPGAVVEHIGSAISNKYPGFAVYHGHRNLVWTLFKNTPLILLLFMLPFHLIMTLTLLPVFVVRGQWRVYLRAKRDAFKDLPRVWAQRKSIQKMRRISLWRLLTLYNYRIFR</sequence>
<evidence type="ECO:0000313" key="3">
    <source>
        <dbReference type="EMBL" id="ARN73862.1"/>
    </source>
</evidence>
<dbReference type="PANTHER" id="PTHR43179">
    <property type="entry name" value="RHAMNOSYLTRANSFERASE WBBL"/>
    <property type="match status" value="1"/>
</dbReference>
<dbReference type="KEGG" id="osg:BST96_06880"/>
<keyword evidence="1" id="KW-0472">Membrane</keyword>
<reference evidence="3 4" key="1">
    <citation type="submission" date="2016-11" db="EMBL/GenBank/DDBJ databases">
        <title>Trade-off between light-utilization and light-protection in marine flavobacteria.</title>
        <authorList>
            <person name="Kumagai Y."/>
        </authorList>
    </citation>
    <scope>NUCLEOTIDE SEQUENCE [LARGE SCALE GENOMIC DNA]</scope>
    <source>
        <strain evidence="3 4">NBRC 107125</strain>
    </source>
</reference>
<dbReference type="PANTHER" id="PTHR43179:SF11">
    <property type="entry name" value="GLYCOSYL TRANSFERASE"/>
    <property type="match status" value="1"/>
</dbReference>
<dbReference type="STRING" id="716816.BST96_06880"/>
<organism evidence="3 4">
    <name type="scientific">Oceanicoccus sagamiensis</name>
    <dbReference type="NCBI Taxonomy" id="716816"/>
    <lineage>
        <taxon>Bacteria</taxon>
        <taxon>Pseudomonadati</taxon>
        <taxon>Pseudomonadota</taxon>
        <taxon>Gammaproteobacteria</taxon>
        <taxon>Cellvibrionales</taxon>
        <taxon>Spongiibacteraceae</taxon>
        <taxon>Oceanicoccus</taxon>
    </lineage>
</organism>
<feature type="domain" description="Glycosyltransferase 2-like" evidence="2">
    <location>
        <begin position="10"/>
        <end position="178"/>
    </location>
</feature>
<dbReference type="Proteomes" id="UP000193450">
    <property type="component" value="Chromosome"/>
</dbReference>
<dbReference type="Pfam" id="PF00535">
    <property type="entry name" value="Glycos_transf_2"/>
    <property type="match status" value="1"/>
</dbReference>
<dbReference type="EMBL" id="CP019343">
    <property type="protein sequence ID" value="ARN73862.1"/>
    <property type="molecule type" value="Genomic_DNA"/>
</dbReference>
<evidence type="ECO:0000313" key="4">
    <source>
        <dbReference type="Proteomes" id="UP000193450"/>
    </source>
</evidence>
<name>A0A1X9NBP5_9GAMM</name>
<dbReference type="RefSeq" id="WP_085757983.1">
    <property type="nucleotide sequence ID" value="NZ_CP019343.1"/>
</dbReference>
<dbReference type="OrthoDB" id="9771846at2"/>
<feature type="transmembrane region" description="Helical" evidence="1">
    <location>
        <begin position="246"/>
        <end position="269"/>
    </location>
</feature>
<dbReference type="Gene3D" id="3.90.550.10">
    <property type="entry name" value="Spore Coat Polysaccharide Biosynthesis Protein SpsA, Chain A"/>
    <property type="match status" value="1"/>
</dbReference>
<dbReference type="SUPFAM" id="SSF53448">
    <property type="entry name" value="Nucleotide-diphospho-sugar transferases"/>
    <property type="match status" value="1"/>
</dbReference>
<dbReference type="CDD" id="cd04186">
    <property type="entry name" value="GT_2_like_c"/>
    <property type="match status" value="1"/>
</dbReference>
<keyword evidence="1" id="KW-0812">Transmembrane</keyword>
<evidence type="ECO:0000256" key="1">
    <source>
        <dbReference type="SAM" id="Phobius"/>
    </source>
</evidence>
<accession>A0A1X9NBP5</accession>
<protein>
    <recommendedName>
        <fullName evidence="2">Glycosyltransferase 2-like domain-containing protein</fullName>
    </recommendedName>
</protein>
<dbReference type="InterPro" id="IPR029044">
    <property type="entry name" value="Nucleotide-diphossugar_trans"/>
</dbReference>
<evidence type="ECO:0000259" key="2">
    <source>
        <dbReference type="Pfam" id="PF00535"/>
    </source>
</evidence>
<dbReference type="InterPro" id="IPR001173">
    <property type="entry name" value="Glyco_trans_2-like"/>
</dbReference>
<proteinExistence type="predicted"/>
<keyword evidence="1" id="KW-1133">Transmembrane helix</keyword>